<keyword evidence="1" id="KW-1133">Transmembrane helix</keyword>
<sequence length="76" mass="8546">MKTEVERKGWVVFFKSMKVKLICYFILMTTLPILIVSSTAYNRGKRALNDRVIEKLTSIAELKKGAIEQLVAGKAG</sequence>
<dbReference type="AlphaFoldDB" id="A0A1V4AVE2"/>
<keyword evidence="1" id="KW-0812">Transmembrane</keyword>
<keyword evidence="1" id="KW-0472">Membrane</keyword>
<reference evidence="2 3" key="1">
    <citation type="journal article" date="2017" name="Water Res.">
        <title>Discovery and metagenomic analysis of an anammox bacterial enrichment related to Candidatus "Brocadia caroliniensis" in a full-scale glycerol-fed nitritation-denitritation separate centrate treatment process.</title>
        <authorList>
            <person name="Park H."/>
            <person name="Brotto A.C."/>
            <person name="van Loosdrecht M.C."/>
            <person name="Chandran K."/>
        </authorList>
    </citation>
    <scope>NUCLEOTIDE SEQUENCE [LARGE SCALE GENOMIC DNA]</scope>
    <source>
        <strain evidence="2">26THWARD</strain>
    </source>
</reference>
<evidence type="ECO:0000313" key="3">
    <source>
        <dbReference type="Proteomes" id="UP000189681"/>
    </source>
</evidence>
<dbReference type="EMBL" id="AYTS01000045">
    <property type="protein sequence ID" value="OOP57086.1"/>
    <property type="molecule type" value="Genomic_DNA"/>
</dbReference>
<proteinExistence type="predicted"/>
<gene>
    <name evidence="2" type="ORF">AYP45_05575</name>
</gene>
<protein>
    <submittedName>
        <fullName evidence="2">Uncharacterized protein</fullName>
    </submittedName>
</protein>
<feature type="transmembrane region" description="Helical" evidence="1">
    <location>
        <begin position="21"/>
        <end position="41"/>
    </location>
</feature>
<comment type="caution">
    <text evidence="2">The sequence shown here is derived from an EMBL/GenBank/DDBJ whole genome shotgun (WGS) entry which is preliminary data.</text>
</comment>
<dbReference type="STRING" id="1004156.AYP45_05575"/>
<accession>A0A1V4AVE2</accession>
<organism evidence="2 3">
    <name type="scientific">Candidatus Brocadia carolinensis</name>
    <dbReference type="NCBI Taxonomy" id="1004156"/>
    <lineage>
        <taxon>Bacteria</taxon>
        <taxon>Pseudomonadati</taxon>
        <taxon>Planctomycetota</taxon>
        <taxon>Candidatus Brocadiia</taxon>
        <taxon>Candidatus Brocadiales</taxon>
        <taxon>Candidatus Brocadiaceae</taxon>
        <taxon>Candidatus Brocadia</taxon>
    </lineage>
</organism>
<evidence type="ECO:0000256" key="1">
    <source>
        <dbReference type="SAM" id="Phobius"/>
    </source>
</evidence>
<name>A0A1V4AVE2_9BACT</name>
<dbReference type="Proteomes" id="UP000189681">
    <property type="component" value="Unassembled WGS sequence"/>
</dbReference>
<evidence type="ECO:0000313" key="2">
    <source>
        <dbReference type="EMBL" id="OOP57086.1"/>
    </source>
</evidence>